<name>A0A0A8YTM8_ARUDO</name>
<reference evidence="2" key="2">
    <citation type="journal article" date="2015" name="Data Brief">
        <title>Shoot transcriptome of the giant reed, Arundo donax.</title>
        <authorList>
            <person name="Barrero R.A."/>
            <person name="Guerrero F.D."/>
            <person name="Moolhuijzen P."/>
            <person name="Goolsby J.A."/>
            <person name="Tidwell J."/>
            <person name="Bellgard S.E."/>
            <person name="Bellgard M.I."/>
        </authorList>
    </citation>
    <scope>NUCLEOTIDE SEQUENCE</scope>
    <source>
        <tissue evidence="2">Shoot tissue taken approximately 20 cm above the soil surface</tissue>
    </source>
</reference>
<feature type="compositionally biased region" description="Basic and acidic residues" evidence="1">
    <location>
        <begin position="11"/>
        <end position="23"/>
    </location>
</feature>
<accession>A0A0A8YTM8</accession>
<dbReference type="EMBL" id="GBRH01271963">
    <property type="protein sequence ID" value="JAD25932.1"/>
    <property type="molecule type" value="Transcribed_RNA"/>
</dbReference>
<dbReference type="AlphaFoldDB" id="A0A0A8YTM8"/>
<sequence length="23" mass="2736">MSGNRYQFLDELLRPREPSRLGT</sequence>
<evidence type="ECO:0000256" key="1">
    <source>
        <dbReference type="SAM" id="MobiDB-lite"/>
    </source>
</evidence>
<evidence type="ECO:0000313" key="2">
    <source>
        <dbReference type="EMBL" id="JAD25932.1"/>
    </source>
</evidence>
<feature type="region of interest" description="Disordered" evidence="1">
    <location>
        <begin position="1"/>
        <end position="23"/>
    </location>
</feature>
<reference evidence="2" key="1">
    <citation type="submission" date="2014-09" db="EMBL/GenBank/DDBJ databases">
        <authorList>
            <person name="Magalhaes I.L.F."/>
            <person name="Oliveira U."/>
            <person name="Santos F.R."/>
            <person name="Vidigal T.H.D.A."/>
            <person name="Brescovit A.D."/>
            <person name="Santos A.J."/>
        </authorList>
    </citation>
    <scope>NUCLEOTIDE SEQUENCE</scope>
    <source>
        <tissue evidence="2">Shoot tissue taken approximately 20 cm above the soil surface</tissue>
    </source>
</reference>
<organism evidence="2">
    <name type="scientific">Arundo donax</name>
    <name type="common">Giant reed</name>
    <name type="synonym">Donax arundinaceus</name>
    <dbReference type="NCBI Taxonomy" id="35708"/>
    <lineage>
        <taxon>Eukaryota</taxon>
        <taxon>Viridiplantae</taxon>
        <taxon>Streptophyta</taxon>
        <taxon>Embryophyta</taxon>
        <taxon>Tracheophyta</taxon>
        <taxon>Spermatophyta</taxon>
        <taxon>Magnoliopsida</taxon>
        <taxon>Liliopsida</taxon>
        <taxon>Poales</taxon>
        <taxon>Poaceae</taxon>
        <taxon>PACMAD clade</taxon>
        <taxon>Arundinoideae</taxon>
        <taxon>Arundineae</taxon>
        <taxon>Arundo</taxon>
    </lineage>
</organism>
<protein>
    <submittedName>
        <fullName evidence="2">Uncharacterized protein</fullName>
    </submittedName>
</protein>
<proteinExistence type="predicted"/>